<dbReference type="GO" id="GO:0016020">
    <property type="term" value="C:membrane"/>
    <property type="evidence" value="ECO:0007669"/>
    <property type="project" value="InterPro"/>
</dbReference>
<feature type="domain" description="PTS EIIA type-4" evidence="2">
    <location>
        <begin position="1"/>
        <end position="118"/>
    </location>
</feature>
<dbReference type="EMBL" id="AYYX01000109">
    <property type="protein sequence ID" value="KRM83922.1"/>
    <property type="molecule type" value="Genomic_DNA"/>
</dbReference>
<dbReference type="RefSeq" id="WP_010581223.1">
    <property type="nucleotide sequence ID" value="NZ_AHYZ01000171.1"/>
</dbReference>
<dbReference type="PANTHER" id="PTHR33799">
    <property type="entry name" value="PTS PERMEASE-RELATED-RELATED"/>
    <property type="match status" value="1"/>
</dbReference>
<dbReference type="OrthoDB" id="9799827at2"/>
<dbReference type="AlphaFoldDB" id="A0A0R2BZ56"/>
<dbReference type="STRING" id="1133569.FD21_GL000177"/>
<dbReference type="GO" id="GO:0016740">
    <property type="term" value="F:transferase activity"/>
    <property type="evidence" value="ECO:0007669"/>
    <property type="project" value="UniProtKB-KW"/>
</dbReference>
<dbReference type="PANTHER" id="PTHR33799:SF1">
    <property type="entry name" value="PTS SYSTEM MANNOSE-SPECIFIC EIIAB COMPONENT-RELATED"/>
    <property type="match status" value="1"/>
</dbReference>
<keyword evidence="1" id="KW-0808">Transferase</keyword>
<dbReference type="InterPro" id="IPR004701">
    <property type="entry name" value="PTS_EIIA_man-typ"/>
</dbReference>
<evidence type="ECO:0000313" key="3">
    <source>
        <dbReference type="EMBL" id="KRM83922.1"/>
    </source>
</evidence>
<organism evidence="3 4">
    <name type="scientific">Liquorilactobacillus vini DSM 20605</name>
    <dbReference type="NCBI Taxonomy" id="1133569"/>
    <lineage>
        <taxon>Bacteria</taxon>
        <taxon>Bacillati</taxon>
        <taxon>Bacillota</taxon>
        <taxon>Bacilli</taxon>
        <taxon>Lactobacillales</taxon>
        <taxon>Lactobacillaceae</taxon>
        <taxon>Liquorilactobacillus</taxon>
    </lineage>
</organism>
<dbReference type="eggNOG" id="COG2893">
    <property type="taxonomic scope" value="Bacteria"/>
</dbReference>
<evidence type="ECO:0000313" key="4">
    <source>
        <dbReference type="Proteomes" id="UP000051576"/>
    </source>
</evidence>
<proteinExistence type="predicted"/>
<reference evidence="3 4" key="1">
    <citation type="journal article" date="2015" name="Genome Announc.">
        <title>Expanding the biotechnology potential of lactobacilli through comparative genomics of 213 strains and associated genera.</title>
        <authorList>
            <person name="Sun Z."/>
            <person name="Harris H.M."/>
            <person name="McCann A."/>
            <person name="Guo C."/>
            <person name="Argimon S."/>
            <person name="Zhang W."/>
            <person name="Yang X."/>
            <person name="Jeffery I.B."/>
            <person name="Cooney J.C."/>
            <person name="Kagawa T.F."/>
            <person name="Liu W."/>
            <person name="Song Y."/>
            <person name="Salvetti E."/>
            <person name="Wrobel A."/>
            <person name="Rasinkangas P."/>
            <person name="Parkhill J."/>
            <person name="Rea M.C."/>
            <person name="O'Sullivan O."/>
            <person name="Ritari J."/>
            <person name="Douillard F.P."/>
            <person name="Paul Ross R."/>
            <person name="Yang R."/>
            <person name="Briner A.E."/>
            <person name="Felis G.E."/>
            <person name="de Vos W.M."/>
            <person name="Barrangou R."/>
            <person name="Klaenhammer T.R."/>
            <person name="Caufield P.W."/>
            <person name="Cui Y."/>
            <person name="Zhang H."/>
            <person name="O'Toole P.W."/>
        </authorList>
    </citation>
    <scope>NUCLEOTIDE SEQUENCE [LARGE SCALE GENOMIC DNA]</scope>
    <source>
        <strain evidence="3 4">DSM 20605</strain>
    </source>
</reference>
<sequence length="136" mass="15352">MKIILLSHGHLASGMKNTVELITGKRDNLIAFDAYVDKNKDINEFLDSLMKLKERFVVITDIMGGSVNRLAMEKLNHKDVLIVTGMNAALVLDVVLLQENISKEKIEKAIIESKKMTKLLLPENEKVISDQIDEDF</sequence>
<keyword evidence="4" id="KW-1185">Reference proteome</keyword>
<evidence type="ECO:0000256" key="1">
    <source>
        <dbReference type="ARBA" id="ARBA00022679"/>
    </source>
</evidence>
<name>A0A0R2BZ56_9LACO</name>
<dbReference type="PROSITE" id="PS51096">
    <property type="entry name" value="PTS_EIIA_TYPE_4"/>
    <property type="match status" value="1"/>
</dbReference>
<protein>
    <recommendedName>
        <fullName evidence="2">PTS EIIA type-4 domain-containing protein</fullName>
    </recommendedName>
</protein>
<dbReference type="Proteomes" id="UP000051576">
    <property type="component" value="Unassembled WGS sequence"/>
</dbReference>
<dbReference type="SUPFAM" id="SSF53062">
    <property type="entry name" value="PTS system fructose IIA component-like"/>
    <property type="match status" value="1"/>
</dbReference>
<evidence type="ECO:0000259" key="2">
    <source>
        <dbReference type="PROSITE" id="PS51096"/>
    </source>
</evidence>
<dbReference type="PATRIC" id="fig|1133569.4.peg.184"/>
<dbReference type="GO" id="GO:0009401">
    <property type="term" value="P:phosphoenolpyruvate-dependent sugar phosphotransferase system"/>
    <property type="evidence" value="ECO:0007669"/>
    <property type="project" value="InterPro"/>
</dbReference>
<dbReference type="InterPro" id="IPR036662">
    <property type="entry name" value="PTS_EIIA_man-typ_sf"/>
</dbReference>
<dbReference type="Pfam" id="PF03610">
    <property type="entry name" value="EIIA-man"/>
    <property type="match status" value="1"/>
</dbReference>
<dbReference type="Gene3D" id="3.40.50.510">
    <property type="entry name" value="Phosphotransferase system, mannose-type IIA component"/>
    <property type="match status" value="1"/>
</dbReference>
<accession>A0A0R2BZ56</accession>
<comment type="caution">
    <text evidence="3">The sequence shown here is derived from an EMBL/GenBank/DDBJ whole genome shotgun (WGS) entry which is preliminary data.</text>
</comment>
<gene>
    <name evidence="3" type="ORF">FD21_GL000177</name>
</gene>
<dbReference type="InterPro" id="IPR051471">
    <property type="entry name" value="Bacterial_PTS_sugar_comp"/>
</dbReference>